<organism evidence="2 3">
    <name type="scientific">Herbidospora galbida</name>
    <dbReference type="NCBI Taxonomy" id="2575442"/>
    <lineage>
        <taxon>Bacteria</taxon>
        <taxon>Bacillati</taxon>
        <taxon>Actinomycetota</taxon>
        <taxon>Actinomycetes</taxon>
        <taxon>Streptosporangiales</taxon>
        <taxon>Streptosporangiaceae</taxon>
        <taxon>Herbidospora</taxon>
    </lineage>
</organism>
<dbReference type="EMBL" id="SZQA01000009">
    <property type="protein sequence ID" value="TKK88833.1"/>
    <property type="molecule type" value="Genomic_DNA"/>
</dbReference>
<name>A0A4V5UZK3_9ACTN</name>
<keyword evidence="1" id="KW-0472">Membrane</keyword>
<dbReference type="AlphaFoldDB" id="A0A4V5UZK3"/>
<feature type="transmembrane region" description="Helical" evidence="1">
    <location>
        <begin position="325"/>
        <end position="346"/>
    </location>
</feature>
<dbReference type="RefSeq" id="WP_170990900.1">
    <property type="nucleotide sequence ID" value="NZ_SZQA01000009.1"/>
</dbReference>
<evidence type="ECO:0000313" key="3">
    <source>
        <dbReference type="Proteomes" id="UP000308705"/>
    </source>
</evidence>
<keyword evidence="1" id="KW-0812">Transmembrane</keyword>
<evidence type="ECO:0000313" key="2">
    <source>
        <dbReference type="EMBL" id="TKK88833.1"/>
    </source>
</evidence>
<protein>
    <submittedName>
        <fullName evidence="2">Uncharacterized protein</fullName>
    </submittedName>
</protein>
<proteinExistence type="predicted"/>
<accession>A0A4V5UZK3</accession>
<keyword evidence="3" id="KW-1185">Reference proteome</keyword>
<sequence length="351" mass="38727">MRKSRMPGVRPEVLLLSSNQRRRYAEDILSALALPRGAVIQFRYDAEYVAPRLREKIAGQTVMGTRCLIAFVADVETDDPFLVPVRFATVVSAESVADVVLFRLQVEDYPCLDEFPSGAAEIRAAGKRFVDTLIQRNAKHYFPAANQFADLRCHEPAQPEPQSWLGVARRLAQHDEFAKSYFVRVEPPRTPGGKTIKFDASGQLSVSDRQPVKIRVNFFSADYSETPKQLTCATDGTYLRISSDDSYDVALRYDSVEFWLQPAVLSFDALARVTVKLSADRLTTNAGFPVVVRRSRSRLALRLGASGLGAILVALPAVLGSTVALQWRLIPAIAGAVLLALSTVVISRGEK</sequence>
<evidence type="ECO:0000256" key="1">
    <source>
        <dbReference type="SAM" id="Phobius"/>
    </source>
</evidence>
<reference evidence="2 3" key="1">
    <citation type="submission" date="2019-04" db="EMBL/GenBank/DDBJ databases">
        <title>Herbidospora sp. NEAU-GS14.nov., a novel actinomycete isolated from soil.</title>
        <authorList>
            <person name="Han L."/>
        </authorList>
    </citation>
    <scope>NUCLEOTIDE SEQUENCE [LARGE SCALE GENOMIC DNA]</scope>
    <source>
        <strain evidence="2 3">NEAU-GS14</strain>
    </source>
</reference>
<gene>
    <name evidence="2" type="ORF">FDA94_12205</name>
</gene>
<dbReference type="Proteomes" id="UP000308705">
    <property type="component" value="Unassembled WGS sequence"/>
</dbReference>
<feature type="transmembrane region" description="Helical" evidence="1">
    <location>
        <begin position="299"/>
        <end position="319"/>
    </location>
</feature>
<comment type="caution">
    <text evidence="2">The sequence shown here is derived from an EMBL/GenBank/DDBJ whole genome shotgun (WGS) entry which is preliminary data.</text>
</comment>
<keyword evidence="1" id="KW-1133">Transmembrane helix</keyword>